<dbReference type="Pfam" id="PF21797">
    <property type="entry name" value="CycT2-like_C"/>
    <property type="match status" value="1"/>
</dbReference>
<dbReference type="InterPro" id="IPR036915">
    <property type="entry name" value="Cyclin-like_sf"/>
</dbReference>
<dbReference type="CDD" id="cd20531">
    <property type="entry name" value="CYCLIN_CCNK_rpt2"/>
    <property type="match status" value="1"/>
</dbReference>
<dbReference type="GO" id="GO:0006357">
    <property type="term" value="P:regulation of transcription by RNA polymerase II"/>
    <property type="evidence" value="ECO:0007669"/>
    <property type="project" value="InterPro"/>
</dbReference>
<evidence type="ECO:0000256" key="2">
    <source>
        <dbReference type="RuleBase" id="RU000383"/>
    </source>
</evidence>
<feature type="compositionally biased region" description="Basic and acidic residues" evidence="3">
    <location>
        <begin position="643"/>
        <end position="653"/>
    </location>
</feature>
<feature type="domain" description="Cyclin-like" evidence="4">
    <location>
        <begin position="181"/>
        <end position="268"/>
    </location>
</feature>
<feature type="compositionally biased region" description="Pro residues" evidence="3">
    <location>
        <begin position="541"/>
        <end position="565"/>
    </location>
</feature>
<feature type="compositionally biased region" description="Pro residues" evidence="3">
    <location>
        <begin position="487"/>
        <end position="499"/>
    </location>
</feature>
<dbReference type="GO" id="GO:0016538">
    <property type="term" value="F:cyclin-dependent protein serine/threonine kinase regulator activity"/>
    <property type="evidence" value="ECO:0007669"/>
    <property type="project" value="InterPro"/>
</dbReference>
<protein>
    <recommendedName>
        <fullName evidence="4">Cyclin-like domain-containing protein</fullName>
    </recommendedName>
</protein>
<feature type="compositionally biased region" description="Pro residues" evidence="3">
    <location>
        <begin position="507"/>
        <end position="531"/>
    </location>
</feature>
<dbReference type="InterPro" id="IPR043198">
    <property type="entry name" value="Cyclin/Ssn8"/>
</dbReference>
<sequence length="653" mass="71855">MKKINQRHSLFIRLKNERRTLQKLCVVEELFEGVKESGNESCKLYLEEEGCTGAIGKDGIDSATENRYRREGARFIIDAGTKMGLRYDTCATGVVYFHRFYMFHSFKEFYRYVTAACCLLLAGKVEETPKKCKDIIRIAQNLISPSSFARFGEDPREEVMTMERILLKTIKFDFQVDHPYSSMLKYAKLFKSDKDKTQKMAQMAWTFINDSLCTTLSLQWEPEIVAVSLMYLASRLTKFEPTEWSGRSSSKSKWWEDIIEGMSMELMEDICHQVLDLYSSKQKKSVEADSPPQSPAKGKQQQSPPPPPPPDRTPTKRIRESTPSESERSLKSSKLEQEGSHITTIQSKPSGAPIPVAQHIPSTAASVSYPSADTELGGSSSSSRSATTDYSSYNPYVSSQMFSSSFMSLEGSQNIQSILAGNGPSSAPPPAAPASNAVPPIVYSNPHHLPPSDISQYPAPHQDSQYGYPTPPPPAPVSTLDQASYTYPPPPSTYGPPPTSGSSLPPSHYPPPPATNPPPQSYDPYMAPPTNPSTYQGGPLPAYPPPSSSQPPQHLYPPPSLPPPQGYAAPYYPPTSGSHHVPPPVQGMGPPKVSSYPPQGSSQPPPVHSHPQNFGSGGNQSRHRGSYQKQKRKDIPALTDIKISGRPEWGHPN</sequence>
<feature type="region of interest" description="Disordered" evidence="3">
    <location>
        <begin position="417"/>
        <end position="653"/>
    </location>
</feature>
<feature type="compositionally biased region" description="Polar residues" evidence="3">
    <location>
        <begin position="340"/>
        <end position="349"/>
    </location>
</feature>
<evidence type="ECO:0000313" key="5">
    <source>
        <dbReference type="EMBL" id="KAK3786269.1"/>
    </source>
</evidence>
<dbReference type="CDD" id="cd20530">
    <property type="entry name" value="CYCLIN_CCNK_rpt1"/>
    <property type="match status" value="1"/>
</dbReference>
<evidence type="ECO:0000256" key="3">
    <source>
        <dbReference type="SAM" id="MobiDB-lite"/>
    </source>
</evidence>
<feature type="compositionally biased region" description="Low complexity" evidence="3">
    <location>
        <begin position="371"/>
        <end position="394"/>
    </location>
</feature>
<feature type="compositionally biased region" description="Basic residues" evidence="3">
    <location>
        <begin position="621"/>
        <end position="632"/>
    </location>
</feature>
<dbReference type="AlphaFoldDB" id="A0AAE1DX61"/>
<feature type="compositionally biased region" description="Low complexity" evidence="3">
    <location>
        <begin position="593"/>
        <end position="602"/>
    </location>
</feature>
<comment type="similarity">
    <text evidence="2">Belongs to the cyclin family.</text>
</comment>
<proteinExistence type="inferred from homology"/>
<dbReference type="SMART" id="SM00385">
    <property type="entry name" value="CYCLIN"/>
    <property type="match status" value="2"/>
</dbReference>
<accession>A0AAE1DX61</accession>
<dbReference type="Gene3D" id="1.10.472.10">
    <property type="entry name" value="Cyclin-like"/>
    <property type="match status" value="2"/>
</dbReference>
<feature type="compositionally biased region" description="Basic and acidic residues" evidence="3">
    <location>
        <begin position="313"/>
        <end position="339"/>
    </location>
</feature>
<dbReference type="EMBL" id="JAWDGP010001988">
    <property type="protein sequence ID" value="KAK3786269.1"/>
    <property type="molecule type" value="Genomic_DNA"/>
</dbReference>
<feature type="region of interest" description="Disordered" evidence="3">
    <location>
        <begin position="282"/>
        <end position="394"/>
    </location>
</feature>
<keyword evidence="6" id="KW-1185">Reference proteome</keyword>
<evidence type="ECO:0000259" key="4">
    <source>
        <dbReference type="SMART" id="SM00385"/>
    </source>
</evidence>
<feature type="compositionally biased region" description="Polar residues" evidence="3">
    <location>
        <begin position="360"/>
        <end position="369"/>
    </location>
</feature>
<gene>
    <name evidence="5" type="ORF">RRG08_002013</name>
</gene>
<reference evidence="5" key="1">
    <citation type="journal article" date="2023" name="G3 (Bethesda)">
        <title>A reference genome for the long-term kleptoplast-retaining sea slug Elysia crispata morphotype clarki.</title>
        <authorList>
            <person name="Eastman K.E."/>
            <person name="Pendleton A.L."/>
            <person name="Shaikh M.A."/>
            <person name="Suttiyut T."/>
            <person name="Ogas R."/>
            <person name="Tomko P."/>
            <person name="Gavelis G."/>
            <person name="Widhalm J.R."/>
            <person name="Wisecaver J.H."/>
        </authorList>
    </citation>
    <scope>NUCLEOTIDE SEQUENCE</scope>
    <source>
        <strain evidence="5">ECLA1</strain>
    </source>
</reference>
<organism evidence="5 6">
    <name type="scientific">Elysia crispata</name>
    <name type="common">lettuce slug</name>
    <dbReference type="NCBI Taxonomy" id="231223"/>
    <lineage>
        <taxon>Eukaryota</taxon>
        <taxon>Metazoa</taxon>
        <taxon>Spiralia</taxon>
        <taxon>Lophotrochozoa</taxon>
        <taxon>Mollusca</taxon>
        <taxon>Gastropoda</taxon>
        <taxon>Heterobranchia</taxon>
        <taxon>Euthyneura</taxon>
        <taxon>Panpulmonata</taxon>
        <taxon>Sacoglossa</taxon>
        <taxon>Placobranchoidea</taxon>
        <taxon>Plakobranchidae</taxon>
        <taxon>Elysia</taxon>
    </lineage>
</organism>
<comment type="caution">
    <text evidence="5">The sequence shown here is derived from an EMBL/GenBank/DDBJ whole genome shotgun (WGS) entry which is preliminary data.</text>
</comment>
<feature type="compositionally biased region" description="Pro residues" evidence="3">
    <location>
        <begin position="303"/>
        <end position="312"/>
    </location>
</feature>
<name>A0AAE1DX61_9GAST</name>
<dbReference type="InterPro" id="IPR006671">
    <property type="entry name" value="Cyclin_N"/>
</dbReference>
<dbReference type="Pfam" id="PF00134">
    <property type="entry name" value="Cyclin_N"/>
    <property type="match status" value="1"/>
</dbReference>
<dbReference type="SUPFAM" id="SSF47954">
    <property type="entry name" value="Cyclin-like"/>
    <property type="match status" value="2"/>
</dbReference>
<evidence type="ECO:0000256" key="1">
    <source>
        <dbReference type="ARBA" id="ARBA00023127"/>
    </source>
</evidence>
<dbReference type="Proteomes" id="UP001283361">
    <property type="component" value="Unassembled WGS sequence"/>
</dbReference>
<evidence type="ECO:0000313" key="6">
    <source>
        <dbReference type="Proteomes" id="UP001283361"/>
    </source>
</evidence>
<keyword evidence="1 2" id="KW-0195">Cyclin</keyword>
<feature type="domain" description="Cyclin-like" evidence="4">
    <location>
        <begin position="74"/>
        <end position="168"/>
    </location>
</feature>
<dbReference type="InterPro" id="IPR013763">
    <property type="entry name" value="Cyclin-like_dom"/>
</dbReference>
<dbReference type="PANTHER" id="PTHR10026">
    <property type="entry name" value="CYCLIN"/>
    <property type="match status" value="1"/>
</dbReference>